<protein>
    <submittedName>
        <fullName evidence="3">NAD(P)-dependent oxidoreductase</fullName>
    </submittedName>
</protein>
<reference evidence="4" key="1">
    <citation type="submission" date="2016-11" db="EMBL/GenBank/DDBJ databases">
        <authorList>
            <person name="Shukria A."/>
            <person name="Stevens D.C."/>
        </authorList>
    </citation>
    <scope>NUCLEOTIDE SEQUENCE [LARGE SCALE GENOMIC DNA]</scope>
    <source>
        <strain evidence="4">Cbfe23</strain>
    </source>
</reference>
<evidence type="ECO:0000259" key="2">
    <source>
        <dbReference type="SMART" id="SM00822"/>
    </source>
</evidence>
<evidence type="ECO:0000313" key="3">
    <source>
        <dbReference type="EMBL" id="OJH36922.1"/>
    </source>
</evidence>
<dbReference type="InterPro" id="IPR036291">
    <property type="entry name" value="NAD(P)-bd_dom_sf"/>
</dbReference>
<name>A0A1L9B3T4_9BACT</name>
<dbReference type="EMBL" id="MPIN01000009">
    <property type="protein sequence ID" value="OJH36922.1"/>
    <property type="molecule type" value="Genomic_DNA"/>
</dbReference>
<dbReference type="PRINTS" id="PR00080">
    <property type="entry name" value="SDRFAMILY"/>
</dbReference>
<evidence type="ECO:0000256" key="1">
    <source>
        <dbReference type="ARBA" id="ARBA00006484"/>
    </source>
</evidence>
<gene>
    <name evidence="3" type="ORF">BON30_31010</name>
</gene>
<sequence>MTKNVLITGASRGIGRATALLAGRAGWNVAINYIGNTAAAESAVAEVIAAGGRAIAIQGDVSQEADVLRMFDEAEAAFGPLTSFVNNAGVLGPSMPLAEMDSSRLRRILEVNVLGALLAAREAARRMARLGPGSGAAIVNVSSLASRTGSPNEYVDYAAAKGAMDALTLGLSKELGRHGIRVNAVRPAFIETDIHASGGRPDRAQVLGAQTPLGRSGRPDEVAEAILWLLSDASSYVTGSFIDLAGGR</sequence>
<reference evidence="3 4" key="2">
    <citation type="submission" date="2016-12" db="EMBL/GenBank/DDBJ databases">
        <title>Draft Genome Sequence of Cystobacter ferrugineus Strain Cbfe23.</title>
        <authorList>
            <person name="Akbar S."/>
            <person name="Dowd S.E."/>
            <person name="Stevens D.C."/>
        </authorList>
    </citation>
    <scope>NUCLEOTIDE SEQUENCE [LARGE SCALE GENOMIC DNA]</scope>
    <source>
        <strain evidence="3 4">Cbfe23</strain>
    </source>
</reference>
<dbReference type="CDD" id="cd05233">
    <property type="entry name" value="SDR_c"/>
    <property type="match status" value="1"/>
</dbReference>
<dbReference type="OrthoDB" id="20590at2"/>
<dbReference type="PRINTS" id="PR00081">
    <property type="entry name" value="GDHRDH"/>
</dbReference>
<dbReference type="SMART" id="SM00822">
    <property type="entry name" value="PKS_KR"/>
    <property type="match status" value="1"/>
</dbReference>
<dbReference type="InterPro" id="IPR002347">
    <property type="entry name" value="SDR_fam"/>
</dbReference>
<comment type="similarity">
    <text evidence="1">Belongs to the short-chain dehydrogenases/reductases (SDR) family.</text>
</comment>
<dbReference type="AlphaFoldDB" id="A0A1L9B3T4"/>
<dbReference type="SUPFAM" id="SSF51735">
    <property type="entry name" value="NAD(P)-binding Rossmann-fold domains"/>
    <property type="match status" value="1"/>
</dbReference>
<dbReference type="GO" id="GO:0030497">
    <property type="term" value="P:fatty acid elongation"/>
    <property type="evidence" value="ECO:0007669"/>
    <property type="project" value="TreeGrafter"/>
</dbReference>
<dbReference type="NCBIfam" id="NF005400">
    <property type="entry name" value="PRK06947.1"/>
    <property type="match status" value="1"/>
</dbReference>
<dbReference type="InterPro" id="IPR057326">
    <property type="entry name" value="KR_dom"/>
</dbReference>
<dbReference type="Proteomes" id="UP000182229">
    <property type="component" value="Unassembled WGS sequence"/>
</dbReference>
<dbReference type="STRING" id="83449.BON30_31010"/>
<dbReference type="GO" id="GO:0016616">
    <property type="term" value="F:oxidoreductase activity, acting on the CH-OH group of donors, NAD or NADP as acceptor"/>
    <property type="evidence" value="ECO:0007669"/>
    <property type="project" value="UniProtKB-ARBA"/>
</dbReference>
<dbReference type="RefSeq" id="WP_071902075.1">
    <property type="nucleotide sequence ID" value="NZ_MPIN01000009.1"/>
</dbReference>
<dbReference type="Pfam" id="PF13561">
    <property type="entry name" value="adh_short_C2"/>
    <property type="match status" value="1"/>
</dbReference>
<evidence type="ECO:0000313" key="4">
    <source>
        <dbReference type="Proteomes" id="UP000182229"/>
    </source>
</evidence>
<dbReference type="PANTHER" id="PTHR42760:SF40">
    <property type="entry name" value="3-OXOACYL-[ACYL-CARRIER-PROTEIN] REDUCTASE, CHLOROPLASTIC"/>
    <property type="match status" value="1"/>
</dbReference>
<comment type="caution">
    <text evidence="3">The sequence shown here is derived from an EMBL/GenBank/DDBJ whole genome shotgun (WGS) entry which is preliminary data.</text>
</comment>
<dbReference type="PANTHER" id="PTHR42760">
    <property type="entry name" value="SHORT-CHAIN DEHYDROGENASES/REDUCTASES FAMILY MEMBER"/>
    <property type="match status" value="1"/>
</dbReference>
<dbReference type="InterPro" id="IPR020904">
    <property type="entry name" value="Sc_DH/Rdtase_CS"/>
</dbReference>
<keyword evidence="4" id="KW-1185">Reference proteome</keyword>
<accession>A0A1L9B3T4</accession>
<dbReference type="PROSITE" id="PS00061">
    <property type="entry name" value="ADH_SHORT"/>
    <property type="match status" value="1"/>
</dbReference>
<proteinExistence type="inferred from homology"/>
<organism evidence="3 4">
    <name type="scientific">Cystobacter ferrugineus</name>
    <dbReference type="NCBI Taxonomy" id="83449"/>
    <lineage>
        <taxon>Bacteria</taxon>
        <taxon>Pseudomonadati</taxon>
        <taxon>Myxococcota</taxon>
        <taxon>Myxococcia</taxon>
        <taxon>Myxococcales</taxon>
        <taxon>Cystobacterineae</taxon>
        <taxon>Archangiaceae</taxon>
        <taxon>Cystobacter</taxon>
    </lineage>
</organism>
<dbReference type="FunFam" id="3.40.50.720:FF:000084">
    <property type="entry name" value="Short-chain dehydrogenase reductase"/>
    <property type="match status" value="1"/>
</dbReference>
<dbReference type="Gene3D" id="3.40.50.720">
    <property type="entry name" value="NAD(P)-binding Rossmann-like Domain"/>
    <property type="match status" value="1"/>
</dbReference>
<feature type="domain" description="Ketoreductase" evidence="2">
    <location>
        <begin position="3"/>
        <end position="192"/>
    </location>
</feature>